<evidence type="ECO:0008006" key="9">
    <source>
        <dbReference type="Google" id="ProtNLM"/>
    </source>
</evidence>
<dbReference type="InterPro" id="IPR009057">
    <property type="entry name" value="Homeodomain-like_sf"/>
</dbReference>
<accession>A0AA85F4K1</accession>
<reference evidence="7" key="1">
    <citation type="submission" date="2022-06" db="EMBL/GenBank/DDBJ databases">
        <authorList>
            <person name="Berger JAMES D."/>
            <person name="Berger JAMES D."/>
        </authorList>
    </citation>
    <scope>NUCLEOTIDE SEQUENCE [LARGE SCALE GENOMIC DNA]</scope>
</reference>
<dbReference type="GO" id="GO:0001006">
    <property type="term" value="F:RNA polymerase III type 3 promoter sequence-specific DNA binding"/>
    <property type="evidence" value="ECO:0007669"/>
    <property type="project" value="TreeGrafter"/>
</dbReference>
<dbReference type="Pfam" id="PF00249">
    <property type="entry name" value="Myb_DNA-binding"/>
    <property type="match status" value="1"/>
</dbReference>
<keyword evidence="3" id="KW-0804">Transcription</keyword>
<evidence type="ECO:0000256" key="3">
    <source>
        <dbReference type="ARBA" id="ARBA00023163"/>
    </source>
</evidence>
<dbReference type="GO" id="GO:0000978">
    <property type="term" value="F:RNA polymerase II cis-regulatory region sequence-specific DNA binding"/>
    <property type="evidence" value="ECO:0007669"/>
    <property type="project" value="TreeGrafter"/>
</dbReference>
<dbReference type="SUPFAM" id="SSF46689">
    <property type="entry name" value="Homeodomain-like"/>
    <property type="match status" value="2"/>
</dbReference>
<feature type="domain" description="Myb-like" evidence="5">
    <location>
        <begin position="274"/>
        <end position="327"/>
    </location>
</feature>
<dbReference type="PANTHER" id="PTHR46621:SF1">
    <property type="entry name" value="SNRNA-ACTIVATING PROTEIN COMPLEX SUBUNIT 4"/>
    <property type="match status" value="1"/>
</dbReference>
<dbReference type="InterPro" id="IPR051575">
    <property type="entry name" value="Myb-like_DNA-bd"/>
</dbReference>
<dbReference type="InterPro" id="IPR001005">
    <property type="entry name" value="SANT/Myb"/>
</dbReference>
<organism evidence="7 8">
    <name type="scientific">Schistosoma rodhaini</name>
    <dbReference type="NCBI Taxonomy" id="6188"/>
    <lineage>
        <taxon>Eukaryota</taxon>
        <taxon>Metazoa</taxon>
        <taxon>Spiralia</taxon>
        <taxon>Lophotrochozoa</taxon>
        <taxon>Platyhelminthes</taxon>
        <taxon>Trematoda</taxon>
        <taxon>Digenea</taxon>
        <taxon>Strigeidida</taxon>
        <taxon>Schistosomatoidea</taxon>
        <taxon>Schistosomatidae</taxon>
        <taxon>Schistosoma</taxon>
    </lineage>
</organism>
<dbReference type="CDD" id="cd00167">
    <property type="entry name" value="SANT"/>
    <property type="match status" value="3"/>
</dbReference>
<dbReference type="WBParaSite" id="SRDH1_34110.1">
    <property type="protein sequence ID" value="SRDH1_34110.1"/>
    <property type="gene ID" value="SRDH1_34110"/>
</dbReference>
<sequence>MASCGQSCSSSDVVDCVVINKTVQHIIPEIIAAIKDEIKTFNYYLKDLSGDGVVYSYPDRILHKPFLRLSNGEIPPPNSDAILRTQRKEHNLSDVRATSGKKWLKKELISLIKSVSKCVRNRQIQILEDRRELLLKKVSKTCKEQPSSEACLSDSLSCVESRQSLLAELQDCESKLYQTHLMSSTPPRRLISTLASMASNDSGEYVSQDVFWKNYGHKLNSKSSYSQSVRNWYELLSSADSIISLTDWTEISNLESRTRINDVNARLTWIHRLQPNINRSKWSAEEDKRLMELVEEFGEHGRWEEISKVLNTNRTAFICCQRWQTVLNPNFHMYRPWSTSEDTELIDILKKLLQFYSPGLMDWDIVSAHHSTRSANECRSRAPIICSAFQNINPKVQRVLDPNIGQSINPQVFPVYRPFSLAEDLQLLMAVQRYGIAGGRVGHGGGIGIGSWALVTTALPGRSASSCRKRYLELCEQFQPWTCYEDHNLYHLVLSYGPYAPMGCWRTGPSLQIFTNLLPYFPGRSAHSLQSRFKTLRRWAVLWYNLREQITGGLEDSFNCNSLSPLEQNILLYSPFATQFVAQLKNAGVPDPETEAYRILTTWKIPKDPVKSPSYIWSHKDWKPNPVDADFMQFLDDLVSGILIQQHITTNNNTNETCIAPHSNQLNNSDEQGVCNEANETRINSTSEISEQNTAFKQLTFSESKWIIHQTQIKHVIVGPVRRYLTTMAGARVMNSAHQSSSVLMHHRNLTAGHNSVHVTHSRKGNRASLLLRKDHLFWMTLDQVMRDPKVKSTLQQINKISMLRTSAPFIARQMVLRLSHKSFTQTVCQKQKGYKTTYTNLRIRKRGHCKRTLRGRKFDKHSKQNDLETCHDQTQISIAEDITSSKDNLSSSTSTSSMILCTDETITTAEATITSSNNTTTATVNTTTTGVSATTKVIASPNSYNTTTDKNSIELTENKRKLLLQIHSILKAFERKRYNCSNSYALATNIWSRRMKVTEPNVANQERFIPPIMRDLPSNIGIRLFHQPELISKRCLEIARSCLQNGLNLYTDEKESLKKIDVVDQSTACTTSLDTSDSQLIKPKRVHILPPNYSTILGFKSLLMHLSTLLEKERGKFSQFTELRRLFCAYPGQTITDEEFERKLREVESTTMFGRPIFNVARTLLSSKYTDFINRSLALLLWPALLATIPAKSFMEDAQRHWQDAYEHSVAKYPEQNDKEIAEIQEDDTIAPVNRPKRKRQIQDYFMKIPNKRLKKNHNYNALLNFIGSRVNWAKRINGTMTFTITSENGELLQITLPNEIRILYSCGFKPDSFLNLRK</sequence>
<dbReference type="SMART" id="SM00717">
    <property type="entry name" value="SANT"/>
    <property type="match status" value="4"/>
</dbReference>
<feature type="domain" description="Myb-like" evidence="5">
    <location>
        <begin position="418"/>
        <end position="475"/>
    </location>
</feature>
<evidence type="ECO:0000313" key="7">
    <source>
        <dbReference type="Proteomes" id="UP000050792"/>
    </source>
</evidence>
<evidence type="ECO:0000259" key="6">
    <source>
        <dbReference type="PROSITE" id="PS51294"/>
    </source>
</evidence>
<name>A0AA85F4K1_9TREM</name>
<keyword evidence="1" id="KW-0805">Transcription regulation</keyword>
<dbReference type="Pfam" id="PF13921">
    <property type="entry name" value="Myb_DNA-bind_6"/>
    <property type="match status" value="1"/>
</dbReference>
<dbReference type="PROSITE" id="PS51294">
    <property type="entry name" value="HTH_MYB"/>
    <property type="match status" value="1"/>
</dbReference>
<evidence type="ECO:0000313" key="8">
    <source>
        <dbReference type="WBParaSite" id="SRDH1_34110.1"/>
    </source>
</evidence>
<evidence type="ECO:0000256" key="4">
    <source>
        <dbReference type="ARBA" id="ARBA00023242"/>
    </source>
</evidence>
<protein>
    <recommendedName>
        <fullName evidence="9">snRNA-activating protein complex subunit 4</fullName>
    </recommendedName>
</protein>
<feature type="domain" description="HTH myb-type" evidence="6">
    <location>
        <begin position="274"/>
        <end position="331"/>
    </location>
</feature>
<dbReference type="GO" id="GO:0042795">
    <property type="term" value="P:snRNA transcription by RNA polymerase II"/>
    <property type="evidence" value="ECO:0007669"/>
    <property type="project" value="TreeGrafter"/>
</dbReference>
<keyword evidence="4" id="KW-0539">Nucleus</keyword>
<dbReference type="Gene3D" id="1.10.10.60">
    <property type="entry name" value="Homeodomain-like"/>
    <property type="match status" value="3"/>
</dbReference>
<evidence type="ECO:0000256" key="1">
    <source>
        <dbReference type="ARBA" id="ARBA00023015"/>
    </source>
</evidence>
<evidence type="ECO:0000256" key="2">
    <source>
        <dbReference type="ARBA" id="ARBA00023125"/>
    </source>
</evidence>
<dbReference type="Proteomes" id="UP000050792">
    <property type="component" value="Unassembled WGS sequence"/>
</dbReference>
<keyword evidence="7" id="KW-1185">Reference proteome</keyword>
<evidence type="ECO:0000259" key="5">
    <source>
        <dbReference type="PROSITE" id="PS50090"/>
    </source>
</evidence>
<dbReference type="PROSITE" id="PS50090">
    <property type="entry name" value="MYB_LIKE"/>
    <property type="match status" value="3"/>
</dbReference>
<dbReference type="PANTHER" id="PTHR46621">
    <property type="entry name" value="SNRNA-ACTIVATING PROTEIN COMPLEX SUBUNIT 4"/>
    <property type="match status" value="1"/>
</dbReference>
<keyword evidence="2" id="KW-0238">DNA-binding</keyword>
<dbReference type="GO" id="GO:0042796">
    <property type="term" value="P:snRNA transcription by RNA polymerase III"/>
    <property type="evidence" value="ECO:0007669"/>
    <property type="project" value="TreeGrafter"/>
</dbReference>
<proteinExistence type="predicted"/>
<dbReference type="InterPro" id="IPR017930">
    <property type="entry name" value="Myb_dom"/>
</dbReference>
<dbReference type="GO" id="GO:0019185">
    <property type="term" value="C:snRNA-activating protein complex"/>
    <property type="evidence" value="ECO:0007669"/>
    <property type="project" value="TreeGrafter"/>
</dbReference>
<reference evidence="8" key="2">
    <citation type="submission" date="2023-11" db="UniProtKB">
        <authorList>
            <consortium name="WormBaseParasite"/>
        </authorList>
    </citation>
    <scope>IDENTIFICATION</scope>
</reference>
<feature type="domain" description="Myb-like" evidence="5">
    <location>
        <begin position="336"/>
        <end position="381"/>
    </location>
</feature>